<dbReference type="Gene3D" id="1.20.120.450">
    <property type="entry name" value="dinb family like domain"/>
    <property type="match status" value="1"/>
</dbReference>
<gene>
    <name evidence="1" type="ORF">A8C56_18820</name>
</gene>
<dbReference type="Proteomes" id="UP000077667">
    <property type="component" value="Chromosome"/>
</dbReference>
<dbReference type="SUPFAM" id="SSF109854">
    <property type="entry name" value="DinB/YfiT-like putative metalloenzymes"/>
    <property type="match status" value="1"/>
</dbReference>
<organism evidence="1 2">
    <name type="scientific">Niabella ginsenosidivorans</name>
    <dbReference type="NCBI Taxonomy" id="1176587"/>
    <lineage>
        <taxon>Bacteria</taxon>
        <taxon>Pseudomonadati</taxon>
        <taxon>Bacteroidota</taxon>
        <taxon>Chitinophagia</taxon>
        <taxon>Chitinophagales</taxon>
        <taxon>Chitinophagaceae</taxon>
        <taxon>Niabella</taxon>
    </lineage>
</organism>
<dbReference type="InterPro" id="IPR034660">
    <property type="entry name" value="DinB/YfiT-like"/>
</dbReference>
<dbReference type="RefSeq" id="WP_067759502.1">
    <property type="nucleotide sequence ID" value="NZ_CP015772.1"/>
</dbReference>
<dbReference type="STRING" id="1176587.A8C56_18820"/>
<protein>
    <recommendedName>
        <fullName evidence="3">Damage-inducible protein DinB</fullName>
    </recommendedName>
</protein>
<dbReference type="AlphaFoldDB" id="A0A1A9I4Z6"/>
<dbReference type="KEGG" id="nia:A8C56_18820"/>
<accession>A0A1A9I4Z6</accession>
<evidence type="ECO:0000313" key="1">
    <source>
        <dbReference type="EMBL" id="ANH82757.1"/>
    </source>
</evidence>
<dbReference type="OrthoDB" id="119432at2"/>
<sequence>MKEHALSTLETSMKYTLDVAAAMPEKAYHFRPENGGWDFSELMNHITYGIYWWQENYVKNQETAWDPPAPKNGKQSVIACLSDAYTDLKSTLGSVKWNDRVLQGLYATLDHITHHRGQAVVYLRCSGIEPPEYVY</sequence>
<name>A0A1A9I4Z6_9BACT</name>
<keyword evidence="2" id="KW-1185">Reference proteome</keyword>
<dbReference type="EMBL" id="CP015772">
    <property type="protein sequence ID" value="ANH82757.1"/>
    <property type="molecule type" value="Genomic_DNA"/>
</dbReference>
<reference evidence="1 2" key="1">
    <citation type="submission" date="2016-05" db="EMBL/GenBank/DDBJ databases">
        <title>Niabella ginsenosidivorans BS26 whole genome sequencing.</title>
        <authorList>
            <person name="Im W.T."/>
            <person name="Siddiqi M.Z."/>
        </authorList>
    </citation>
    <scope>NUCLEOTIDE SEQUENCE [LARGE SCALE GENOMIC DNA]</scope>
    <source>
        <strain evidence="1 2">BS26</strain>
    </source>
</reference>
<proteinExistence type="predicted"/>
<evidence type="ECO:0000313" key="2">
    <source>
        <dbReference type="Proteomes" id="UP000077667"/>
    </source>
</evidence>
<evidence type="ECO:0008006" key="3">
    <source>
        <dbReference type="Google" id="ProtNLM"/>
    </source>
</evidence>